<dbReference type="SUPFAM" id="SSF46955">
    <property type="entry name" value="Putative DNA-binding domain"/>
    <property type="match status" value="1"/>
</dbReference>
<dbReference type="InterPro" id="IPR036388">
    <property type="entry name" value="WH-like_DNA-bd_sf"/>
</dbReference>
<feature type="domain" description="Helix-turn-helix" evidence="1">
    <location>
        <begin position="72"/>
        <end position="119"/>
    </location>
</feature>
<gene>
    <name evidence="2" type="ORF">MRBLWS13_002504</name>
</gene>
<evidence type="ECO:0000313" key="2">
    <source>
        <dbReference type="EMBL" id="WZO34836.1"/>
    </source>
</evidence>
<reference evidence="2" key="1">
    <citation type="submission" date="2024-04" db="EMBL/GenBank/DDBJ databases">
        <authorList>
            <person name="Roder T."/>
            <person name="Oberhansli S."/>
            <person name="Kreuzer M."/>
        </authorList>
    </citation>
    <scope>NUCLEOTIDE SEQUENCE</scope>
    <source>
        <strain evidence="2">LWS13-1.2</strain>
    </source>
</reference>
<sequence>MSNGTVFVEEGLRGQAAELVRRTEDLGTLDFALVAGDGSRVGVPTDVSAFLVHVLRGLARGSVSVTTLPEELTTTVAAELVGVSRPTLMKLVRNGELPARQVGSHTRLRTEDVLALRRTRAQDRRAALDALRELDEEFEADR</sequence>
<dbReference type="Gene3D" id="1.10.10.10">
    <property type="entry name" value="Winged helix-like DNA-binding domain superfamily/Winged helix DNA-binding domain"/>
    <property type="match status" value="1"/>
</dbReference>
<dbReference type="Pfam" id="PF12728">
    <property type="entry name" value="HTH_17"/>
    <property type="match status" value="1"/>
</dbReference>
<dbReference type="NCBIfam" id="TIGR01764">
    <property type="entry name" value="excise"/>
    <property type="match status" value="1"/>
</dbReference>
<evidence type="ECO:0000259" key="1">
    <source>
        <dbReference type="Pfam" id="PF12728"/>
    </source>
</evidence>
<dbReference type="InterPro" id="IPR009061">
    <property type="entry name" value="DNA-bd_dom_put_sf"/>
</dbReference>
<dbReference type="InterPro" id="IPR010093">
    <property type="entry name" value="SinI_DNA-bd"/>
</dbReference>
<accession>A0AAU6SD87</accession>
<protein>
    <submittedName>
        <fullName evidence="2">Helix-turn-helix domain-containing protein</fullName>
    </submittedName>
</protein>
<name>A0AAU6SD87_9MICO</name>
<dbReference type="InterPro" id="IPR041657">
    <property type="entry name" value="HTH_17"/>
</dbReference>
<proteinExistence type="predicted"/>
<dbReference type="EMBL" id="CP151632">
    <property type="protein sequence ID" value="WZO34836.1"/>
    <property type="molecule type" value="Genomic_DNA"/>
</dbReference>
<dbReference type="GO" id="GO:0003677">
    <property type="term" value="F:DNA binding"/>
    <property type="evidence" value="ECO:0007669"/>
    <property type="project" value="InterPro"/>
</dbReference>
<dbReference type="RefSeq" id="WP_349425699.1">
    <property type="nucleotide sequence ID" value="NZ_CP151632.1"/>
</dbReference>
<organism evidence="2">
    <name type="scientific">Microbacterium sp. LWS13-1.2</name>
    <dbReference type="NCBI Taxonomy" id="3135264"/>
    <lineage>
        <taxon>Bacteria</taxon>
        <taxon>Bacillati</taxon>
        <taxon>Actinomycetota</taxon>
        <taxon>Actinomycetes</taxon>
        <taxon>Micrococcales</taxon>
        <taxon>Microbacteriaceae</taxon>
        <taxon>Microbacterium</taxon>
    </lineage>
</organism>
<dbReference type="AlphaFoldDB" id="A0AAU6SD87"/>